<evidence type="ECO:0000313" key="1">
    <source>
        <dbReference type="EMBL" id="KKA21370.1"/>
    </source>
</evidence>
<dbReference type="OrthoDB" id="4207519at2759"/>
<dbReference type="AlphaFoldDB" id="A0A0F4YTF3"/>
<comment type="caution">
    <text evidence="1">The sequence shown here is derived from an EMBL/GenBank/DDBJ whole genome shotgun (WGS) entry which is preliminary data.</text>
</comment>
<proteinExistence type="predicted"/>
<dbReference type="STRING" id="1408163.A0A0F4YTF3"/>
<dbReference type="GeneID" id="25316967"/>
<accession>A0A0F4YTF3</accession>
<reference evidence="1 2" key="1">
    <citation type="submission" date="2015-04" db="EMBL/GenBank/DDBJ databases">
        <authorList>
            <person name="Heijne W.H."/>
            <person name="Fedorova N.D."/>
            <person name="Nierman W.C."/>
            <person name="Vollebregt A.W."/>
            <person name="Zhao Z."/>
            <person name="Wu L."/>
            <person name="Kumar M."/>
            <person name="Stam H."/>
            <person name="van den Berg M.A."/>
            <person name="Pel H.J."/>
        </authorList>
    </citation>
    <scope>NUCLEOTIDE SEQUENCE [LARGE SCALE GENOMIC DNA]</scope>
    <source>
        <strain evidence="1 2">CBS 393.64</strain>
    </source>
</reference>
<protein>
    <recommendedName>
        <fullName evidence="3">DDE-1 domain-containing protein</fullName>
    </recommendedName>
</protein>
<organism evidence="1 2">
    <name type="scientific">Rasamsonia emersonii (strain ATCC 16479 / CBS 393.64 / IMI 116815)</name>
    <dbReference type="NCBI Taxonomy" id="1408163"/>
    <lineage>
        <taxon>Eukaryota</taxon>
        <taxon>Fungi</taxon>
        <taxon>Dikarya</taxon>
        <taxon>Ascomycota</taxon>
        <taxon>Pezizomycotina</taxon>
        <taxon>Eurotiomycetes</taxon>
        <taxon>Eurotiomycetidae</taxon>
        <taxon>Eurotiales</taxon>
        <taxon>Trichocomaceae</taxon>
        <taxon>Rasamsonia</taxon>
    </lineage>
</organism>
<name>A0A0F4YTF3_RASE3</name>
<dbReference type="Proteomes" id="UP000053958">
    <property type="component" value="Unassembled WGS sequence"/>
</dbReference>
<sequence>MAWFQQVYNTIEKYGILEQDIYNIDETGFQIGVILTVKVICGSETQESQAKTIQLGNCEWVTVIEAINATGWALPLQVIFAVKKHQCKWPRMA</sequence>
<evidence type="ECO:0008006" key="3">
    <source>
        <dbReference type="Google" id="ProtNLM"/>
    </source>
</evidence>
<dbReference type="RefSeq" id="XP_013327982.1">
    <property type="nucleotide sequence ID" value="XM_013472528.1"/>
</dbReference>
<gene>
    <name evidence="1" type="ORF">T310_4620</name>
</gene>
<keyword evidence="2" id="KW-1185">Reference proteome</keyword>
<dbReference type="EMBL" id="LASV01000189">
    <property type="protein sequence ID" value="KKA21370.1"/>
    <property type="molecule type" value="Genomic_DNA"/>
</dbReference>
<evidence type="ECO:0000313" key="2">
    <source>
        <dbReference type="Proteomes" id="UP000053958"/>
    </source>
</evidence>